<evidence type="ECO:0000313" key="1">
    <source>
        <dbReference type="EMBL" id="KAI3764047.1"/>
    </source>
</evidence>
<gene>
    <name evidence="1" type="ORF">L2E82_14047</name>
</gene>
<reference evidence="2" key="1">
    <citation type="journal article" date="2022" name="Mol. Ecol. Resour.">
        <title>The genomes of chicory, endive, great burdock and yacon provide insights into Asteraceae palaeo-polyploidization history and plant inulin production.</title>
        <authorList>
            <person name="Fan W."/>
            <person name="Wang S."/>
            <person name="Wang H."/>
            <person name="Wang A."/>
            <person name="Jiang F."/>
            <person name="Liu H."/>
            <person name="Zhao H."/>
            <person name="Xu D."/>
            <person name="Zhang Y."/>
        </authorList>
    </citation>
    <scope>NUCLEOTIDE SEQUENCE [LARGE SCALE GENOMIC DNA]</scope>
    <source>
        <strain evidence="2">cv. Punajuju</strain>
    </source>
</reference>
<organism evidence="1 2">
    <name type="scientific">Cichorium intybus</name>
    <name type="common">Chicory</name>
    <dbReference type="NCBI Taxonomy" id="13427"/>
    <lineage>
        <taxon>Eukaryota</taxon>
        <taxon>Viridiplantae</taxon>
        <taxon>Streptophyta</taxon>
        <taxon>Embryophyta</taxon>
        <taxon>Tracheophyta</taxon>
        <taxon>Spermatophyta</taxon>
        <taxon>Magnoliopsida</taxon>
        <taxon>eudicotyledons</taxon>
        <taxon>Gunneridae</taxon>
        <taxon>Pentapetalae</taxon>
        <taxon>asterids</taxon>
        <taxon>campanulids</taxon>
        <taxon>Asterales</taxon>
        <taxon>Asteraceae</taxon>
        <taxon>Cichorioideae</taxon>
        <taxon>Cichorieae</taxon>
        <taxon>Cichoriinae</taxon>
        <taxon>Cichorium</taxon>
    </lineage>
</organism>
<dbReference type="Proteomes" id="UP001055811">
    <property type="component" value="Linkage Group LG03"/>
</dbReference>
<dbReference type="EMBL" id="CM042011">
    <property type="protein sequence ID" value="KAI3764047.1"/>
    <property type="molecule type" value="Genomic_DNA"/>
</dbReference>
<keyword evidence="2" id="KW-1185">Reference proteome</keyword>
<reference evidence="1 2" key="2">
    <citation type="journal article" date="2022" name="Mol. Ecol. Resour.">
        <title>The genomes of chicory, endive, great burdock and yacon provide insights into Asteraceae paleo-polyploidization history and plant inulin production.</title>
        <authorList>
            <person name="Fan W."/>
            <person name="Wang S."/>
            <person name="Wang H."/>
            <person name="Wang A."/>
            <person name="Jiang F."/>
            <person name="Liu H."/>
            <person name="Zhao H."/>
            <person name="Xu D."/>
            <person name="Zhang Y."/>
        </authorList>
    </citation>
    <scope>NUCLEOTIDE SEQUENCE [LARGE SCALE GENOMIC DNA]</scope>
    <source>
        <strain evidence="2">cv. Punajuju</strain>
        <tissue evidence="1">Leaves</tissue>
    </source>
</reference>
<sequence length="513" mass="57692">MTKIVCKMTSMVYKKDTPRTTPLSPEGFLIFIFKGFDTFGMKFVAGHTKYLLTDKSLSGPFLFIGGTEKLAQGWYRTNVWMLSGYTKCMQFLNPICLRSRQIFQNASVGSPELSTPKAVSTIPPKGLNFYISRLQTCESVDQLHQLHAAILKTHASQNVFLLTRLAHAYLKFGCPTVGERFVVSIIKNPPLFLWNETIKCYARKGCYRESIDLYYEMVRSGYKPNAFTFTFVLPACTGLKSVSDGRRVHADALLFGCENNEFVITALIDNSGAPLELSDQPPCLMSSTYRRNISHHHNMENVVVWSLLLDPGCHARERLLEDTIWQGLSSLLVVLSRQIFQNASVGSPELSTPKAVSTIPPKGLNFYISRLQTCDSVDQLHQLHAAILKTHASQNVFLLTRLAHAYLKFGCPTVGERFVVSIIKNPPLFLWNETIKCYARKGCYRESIDLYYEMVRSGYKPNAFTFTFVLPACTGLKSVSDGRRVHADALLFGCENNEFVITALIDGLVTMAW</sequence>
<evidence type="ECO:0000313" key="2">
    <source>
        <dbReference type="Proteomes" id="UP001055811"/>
    </source>
</evidence>
<proteinExistence type="predicted"/>
<accession>A0ACB9EYY2</accession>
<name>A0ACB9EYY2_CICIN</name>
<protein>
    <submittedName>
        <fullName evidence="1">Uncharacterized protein</fullName>
    </submittedName>
</protein>
<comment type="caution">
    <text evidence="1">The sequence shown here is derived from an EMBL/GenBank/DDBJ whole genome shotgun (WGS) entry which is preliminary data.</text>
</comment>